<organism evidence="2 3">
    <name type="scientific">Caerostris extrusa</name>
    <name type="common">Bark spider</name>
    <name type="synonym">Caerostris bankana</name>
    <dbReference type="NCBI Taxonomy" id="172846"/>
    <lineage>
        <taxon>Eukaryota</taxon>
        <taxon>Metazoa</taxon>
        <taxon>Ecdysozoa</taxon>
        <taxon>Arthropoda</taxon>
        <taxon>Chelicerata</taxon>
        <taxon>Arachnida</taxon>
        <taxon>Araneae</taxon>
        <taxon>Araneomorphae</taxon>
        <taxon>Entelegynae</taxon>
        <taxon>Araneoidea</taxon>
        <taxon>Araneidae</taxon>
        <taxon>Caerostris</taxon>
    </lineage>
</organism>
<dbReference type="EMBL" id="BPLR01019633">
    <property type="protein sequence ID" value="GIX69952.1"/>
    <property type="molecule type" value="Genomic_DNA"/>
</dbReference>
<protein>
    <submittedName>
        <fullName evidence="2">Uncharacterized protein</fullName>
    </submittedName>
</protein>
<reference evidence="2 3" key="1">
    <citation type="submission" date="2021-06" db="EMBL/GenBank/DDBJ databases">
        <title>Caerostris extrusa draft genome.</title>
        <authorList>
            <person name="Kono N."/>
            <person name="Arakawa K."/>
        </authorList>
    </citation>
    <scope>NUCLEOTIDE SEQUENCE [LARGE SCALE GENOMIC DNA]</scope>
</reference>
<proteinExistence type="predicted"/>
<feature type="region of interest" description="Disordered" evidence="1">
    <location>
        <begin position="48"/>
        <end position="75"/>
    </location>
</feature>
<feature type="compositionally biased region" description="Basic and acidic residues" evidence="1">
    <location>
        <begin position="52"/>
        <end position="65"/>
    </location>
</feature>
<accession>A0AAV4MBU6</accession>
<gene>
    <name evidence="2" type="ORF">CEXT_153071</name>
</gene>
<evidence type="ECO:0000313" key="2">
    <source>
        <dbReference type="EMBL" id="GIX69952.1"/>
    </source>
</evidence>
<dbReference type="AlphaFoldDB" id="A0AAV4MBU6"/>
<name>A0AAV4MBU6_CAEEX</name>
<sequence>MQLLPFELLWAAKPVLILRRLLRQSSQHRTTIYKTTRLKYQRKRYRIKKKSREGDLQERERERQRQMMANSASEKSFIKAIRSPISKDVTISRSSGGLRRH</sequence>
<keyword evidence="3" id="KW-1185">Reference proteome</keyword>
<comment type="caution">
    <text evidence="2">The sequence shown here is derived from an EMBL/GenBank/DDBJ whole genome shotgun (WGS) entry which is preliminary data.</text>
</comment>
<evidence type="ECO:0000256" key="1">
    <source>
        <dbReference type="SAM" id="MobiDB-lite"/>
    </source>
</evidence>
<dbReference type="Proteomes" id="UP001054945">
    <property type="component" value="Unassembled WGS sequence"/>
</dbReference>
<evidence type="ECO:0000313" key="3">
    <source>
        <dbReference type="Proteomes" id="UP001054945"/>
    </source>
</evidence>